<keyword evidence="1" id="KW-1133">Transmembrane helix</keyword>
<reference evidence="2" key="1">
    <citation type="journal article" date="2021" name="Front. Microbiol.">
        <title>Comprehensive Comparative Genomics and Phenotyping of Methylobacterium Species.</title>
        <authorList>
            <person name="Alessa O."/>
            <person name="Ogura Y."/>
            <person name="Fujitani Y."/>
            <person name="Takami H."/>
            <person name="Hayashi T."/>
            <person name="Sahin N."/>
            <person name="Tani A."/>
        </authorList>
    </citation>
    <scope>NUCLEOTIDE SEQUENCE</scope>
    <source>
        <strain evidence="2">LMG 23639</strain>
    </source>
</reference>
<dbReference type="Proteomes" id="UP001055102">
    <property type="component" value="Unassembled WGS sequence"/>
</dbReference>
<feature type="transmembrane region" description="Helical" evidence="1">
    <location>
        <begin position="12"/>
        <end position="29"/>
    </location>
</feature>
<protein>
    <submittedName>
        <fullName evidence="2">Uncharacterized protein</fullName>
    </submittedName>
</protein>
<evidence type="ECO:0000313" key="3">
    <source>
        <dbReference type="Proteomes" id="UP001055102"/>
    </source>
</evidence>
<accession>A0ABQ4SY08</accession>
<dbReference type="EMBL" id="BPQR01000061">
    <property type="protein sequence ID" value="GJE08100.1"/>
    <property type="molecule type" value="Genomic_DNA"/>
</dbReference>
<gene>
    <name evidence="2" type="ORF">AOPFMNJM_3434</name>
</gene>
<organism evidence="2 3">
    <name type="scientific">Methylobacterium jeotgali</name>
    <dbReference type="NCBI Taxonomy" id="381630"/>
    <lineage>
        <taxon>Bacteria</taxon>
        <taxon>Pseudomonadati</taxon>
        <taxon>Pseudomonadota</taxon>
        <taxon>Alphaproteobacteria</taxon>
        <taxon>Hyphomicrobiales</taxon>
        <taxon>Methylobacteriaceae</taxon>
        <taxon>Methylobacterium</taxon>
    </lineage>
</organism>
<proteinExistence type="predicted"/>
<sequence>MDALYRGIETSLLAFTLILGFAAFALSGLPHGRPEAGASVILPMLSVTADSVAGPIH</sequence>
<evidence type="ECO:0000256" key="1">
    <source>
        <dbReference type="SAM" id="Phobius"/>
    </source>
</evidence>
<keyword evidence="3" id="KW-1185">Reference proteome</keyword>
<evidence type="ECO:0000313" key="2">
    <source>
        <dbReference type="EMBL" id="GJE08100.1"/>
    </source>
</evidence>
<reference evidence="2" key="2">
    <citation type="submission" date="2021-08" db="EMBL/GenBank/DDBJ databases">
        <authorList>
            <person name="Tani A."/>
            <person name="Ola A."/>
            <person name="Ogura Y."/>
            <person name="Katsura K."/>
            <person name="Hayashi T."/>
        </authorList>
    </citation>
    <scope>NUCLEOTIDE SEQUENCE</scope>
    <source>
        <strain evidence="2">LMG 23639</strain>
    </source>
</reference>
<name>A0ABQ4SY08_9HYPH</name>
<comment type="caution">
    <text evidence="2">The sequence shown here is derived from an EMBL/GenBank/DDBJ whole genome shotgun (WGS) entry which is preliminary data.</text>
</comment>
<keyword evidence="1" id="KW-0812">Transmembrane</keyword>
<keyword evidence="1" id="KW-0472">Membrane</keyword>
<dbReference type="RefSeq" id="WP_238277563.1">
    <property type="nucleotide sequence ID" value="NZ_BPQR01000061.1"/>
</dbReference>